<dbReference type="OrthoDB" id="8815334at2759"/>
<dbReference type="PANTHER" id="PTHR15207:SF1">
    <property type="entry name" value="GASDERMIN-E"/>
    <property type="match status" value="1"/>
</dbReference>
<sequence length="159" mass="17737">MFAKATRNVLRDIDAGGDLISVSSLNDSDKAQLLSVVSKKRRFWCWQKPKYHFASLTCMLSDVLTDIKAVKPVVVESEFVTYVGTSGDVIRGNIGADFGNVHMNAAGMGYVESQSSFGALRKQEVDLQHLMKDVRERFLPPVLIKSFLHGRNSEKDRNS</sequence>
<dbReference type="GO" id="GO:0012501">
    <property type="term" value="P:programmed cell death"/>
    <property type="evidence" value="ECO:0007669"/>
    <property type="project" value="InterPro"/>
</dbReference>
<reference evidence="5" key="2">
    <citation type="submission" date="2025-09" db="UniProtKB">
        <authorList>
            <consortium name="Ensembl"/>
        </authorList>
    </citation>
    <scope>IDENTIFICATION</scope>
</reference>
<dbReference type="AlphaFoldDB" id="A0A8C5PAV3"/>
<name>A0A8C5PAV3_9ANUR</name>
<evidence type="ECO:0000256" key="3">
    <source>
        <dbReference type="ARBA" id="ARBA00023136"/>
    </source>
</evidence>
<keyword evidence="3" id="KW-0472">Membrane</keyword>
<dbReference type="PANTHER" id="PTHR15207">
    <property type="entry name" value="NONSYNDROMIC HEARING IMPAIRMENT PROTEIN"/>
    <property type="match status" value="1"/>
</dbReference>
<reference evidence="5" key="1">
    <citation type="submission" date="2025-08" db="UniProtKB">
        <authorList>
            <consortium name="Ensembl"/>
        </authorList>
    </citation>
    <scope>IDENTIFICATION</scope>
</reference>
<evidence type="ECO:0000313" key="5">
    <source>
        <dbReference type="Ensembl" id="ENSLLEP00000010723.1"/>
    </source>
</evidence>
<dbReference type="InterPro" id="IPR040460">
    <property type="entry name" value="Gasdermin_pore"/>
</dbReference>
<feature type="domain" description="Gasdermin pore forming" evidence="4">
    <location>
        <begin position="1"/>
        <end position="136"/>
    </location>
</feature>
<dbReference type="InterPro" id="IPR042377">
    <property type="entry name" value="GSDME"/>
</dbReference>
<dbReference type="GO" id="GO:0005737">
    <property type="term" value="C:cytoplasm"/>
    <property type="evidence" value="ECO:0007669"/>
    <property type="project" value="TreeGrafter"/>
</dbReference>
<protein>
    <submittedName>
        <fullName evidence="5">Gasdermin E</fullName>
    </submittedName>
</protein>
<evidence type="ECO:0000256" key="1">
    <source>
        <dbReference type="ARBA" id="ARBA00004308"/>
    </source>
</evidence>
<organism evidence="5 6">
    <name type="scientific">Leptobrachium leishanense</name>
    <name type="common">Leishan spiny toad</name>
    <dbReference type="NCBI Taxonomy" id="445787"/>
    <lineage>
        <taxon>Eukaryota</taxon>
        <taxon>Metazoa</taxon>
        <taxon>Chordata</taxon>
        <taxon>Craniata</taxon>
        <taxon>Vertebrata</taxon>
        <taxon>Euteleostomi</taxon>
        <taxon>Amphibia</taxon>
        <taxon>Batrachia</taxon>
        <taxon>Anura</taxon>
        <taxon>Pelobatoidea</taxon>
        <taxon>Megophryidae</taxon>
        <taxon>Leptobrachium</taxon>
    </lineage>
</organism>
<keyword evidence="6" id="KW-1185">Reference proteome</keyword>
<gene>
    <name evidence="5" type="primary">GSDME</name>
</gene>
<dbReference type="Ensembl" id="ENSLLET00000011139.1">
    <property type="protein sequence ID" value="ENSLLEP00000010723.1"/>
    <property type="gene ID" value="ENSLLEG00000006817.1"/>
</dbReference>
<accession>A0A8C5PAV3</accession>
<evidence type="ECO:0000259" key="4">
    <source>
        <dbReference type="Pfam" id="PF04598"/>
    </source>
</evidence>
<comment type="subcellular location">
    <subcellularLocation>
        <location evidence="1">Endomembrane system</location>
    </subcellularLocation>
</comment>
<dbReference type="Pfam" id="PF04598">
    <property type="entry name" value="Gasdermin"/>
    <property type="match status" value="1"/>
</dbReference>
<proteinExistence type="inferred from homology"/>
<evidence type="ECO:0000256" key="2">
    <source>
        <dbReference type="ARBA" id="ARBA00009279"/>
    </source>
</evidence>
<dbReference type="GeneTree" id="ENSGT00940000155880"/>
<evidence type="ECO:0000313" key="6">
    <source>
        <dbReference type="Proteomes" id="UP000694569"/>
    </source>
</evidence>
<dbReference type="Proteomes" id="UP000694569">
    <property type="component" value="Unplaced"/>
</dbReference>
<dbReference type="GO" id="GO:0012505">
    <property type="term" value="C:endomembrane system"/>
    <property type="evidence" value="ECO:0007669"/>
    <property type="project" value="UniProtKB-SubCell"/>
</dbReference>
<comment type="similarity">
    <text evidence="2">Belongs to the gasdermin family.</text>
</comment>